<dbReference type="AlphaFoldDB" id="A0A5N6L3P8"/>
<proteinExistence type="inferred from homology"/>
<feature type="compositionally biased region" description="Polar residues" evidence="10">
    <location>
        <begin position="563"/>
        <end position="578"/>
    </location>
</feature>
<evidence type="ECO:0000256" key="3">
    <source>
        <dbReference type="ARBA" id="ARBA00022454"/>
    </source>
</evidence>
<dbReference type="OrthoDB" id="5394106at2759"/>
<feature type="compositionally biased region" description="Low complexity" evidence="10">
    <location>
        <begin position="676"/>
        <end position="698"/>
    </location>
</feature>
<feature type="compositionally biased region" description="Polar residues" evidence="10">
    <location>
        <begin position="639"/>
        <end position="648"/>
    </location>
</feature>
<feature type="region of interest" description="Disordered" evidence="10">
    <location>
        <begin position="328"/>
        <end position="391"/>
    </location>
</feature>
<feature type="compositionally biased region" description="Polar residues" evidence="10">
    <location>
        <begin position="586"/>
        <end position="597"/>
    </location>
</feature>
<organism evidence="13 14">
    <name type="scientific">Carpinus fangiana</name>
    <dbReference type="NCBI Taxonomy" id="176857"/>
    <lineage>
        <taxon>Eukaryota</taxon>
        <taxon>Viridiplantae</taxon>
        <taxon>Streptophyta</taxon>
        <taxon>Embryophyta</taxon>
        <taxon>Tracheophyta</taxon>
        <taxon>Spermatophyta</taxon>
        <taxon>Magnoliopsida</taxon>
        <taxon>eudicotyledons</taxon>
        <taxon>Gunneridae</taxon>
        <taxon>Pentapetalae</taxon>
        <taxon>rosids</taxon>
        <taxon>fabids</taxon>
        <taxon>Fagales</taxon>
        <taxon>Betulaceae</taxon>
        <taxon>Carpinus</taxon>
    </lineage>
</organism>
<dbReference type="InterPro" id="IPR011516">
    <property type="entry name" value="Shugoshin_N"/>
</dbReference>
<feature type="compositionally biased region" description="Low complexity" evidence="10">
    <location>
        <begin position="629"/>
        <end position="638"/>
    </location>
</feature>
<keyword evidence="8" id="KW-0137">Centromere</keyword>
<feature type="domain" description="Shugoshin N-terminal coiled-coil" evidence="12">
    <location>
        <begin position="31"/>
        <end position="71"/>
    </location>
</feature>
<dbReference type="GO" id="GO:0005634">
    <property type="term" value="C:nucleus"/>
    <property type="evidence" value="ECO:0007669"/>
    <property type="project" value="InterPro"/>
</dbReference>
<evidence type="ECO:0000313" key="14">
    <source>
        <dbReference type="Proteomes" id="UP000327013"/>
    </source>
</evidence>
<dbReference type="Pfam" id="PF07558">
    <property type="entry name" value="Shugoshin_N"/>
    <property type="match status" value="1"/>
</dbReference>
<feature type="region of interest" description="Disordered" evidence="10">
    <location>
        <begin position="202"/>
        <end position="309"/>
    </location>
</feature>
<feature type="coiled-coil region" evidence="9">
    <location>
        <begin position="46"/>
        <end position="73"/>
    </location>
</feature>
<keyword evidence="4" id="KW-0132">Cell division</keyword>
<feature type="compositionally biased region" description="Polar residues" evidence="10">
    <location>
        <begin position="473"/>
        <end position="484"/>
    </location>
</feature>
<name>A0A5N6L3P8_9ROSI</name>
<accession>A0A5N6L3P8</accession>
<comment type="similarity">
    <text evidence="2">Belongs to the shugoshin family.</text>
</comment>
<feature type="domain" description="Shugoshin C-terminal" evidence="11">
    <location>
        <begin position="466"/>
        <end position="488"/>
    </location>
</feature>
<keyword evidence="5" id="KW-0159">Chromosome partition</keyword>
<dbReference type="GO" id="GO:0051301">
    <property type="term" value="P:cell division"/>
    <property type="evidence" value="ECO:0007669"/>
    <property type="project" value="UniProtKB-KW"/>
</dbReference>
<evidence type="ECO:0000256" key="2">
    <source>
        <dbReference type="ARBA" id="ARBA00010845"/>
    </source>
</evidence>
<feature type="compositionally biased region" description="Polar residues" evidence="10">
    <location>
        <begin position="243"/>
        <end position="253"/>
    </location>
</feature>
<feature type="compositionally biased region" description="Polar residues" evidence="10">
    <location>
        <begin position="523"/>
        <end position="534"/>
    </location>
</feature>
<reference evidence="13 14" key="1">
    <citation type="submission" date="2019-06" db="EMBL/GenBank/DDBJ databases">
        <title>A chromosomal-level reference genome of Carpinus fangiana (Coryloideae, Betulaceae).</title>
        <authorList>
            <person name="Yang X."/>
            <person name="Wang Z."/>
            <person name="Zhang L."/>
            <person name="Hao G."/>
            <person name="Liu J."/>
            <person name="Yang Y."/>
        </authorList>
    </citation>
    <scope>NUCLEOTIDE SEQUENCE [LARGE SCALE GENOMIC DNA]</scope>
    <source>
        <strain evidence="13">Cfa_2016G</strain>
        <tissue evidence="13">Leaf</tissue>
    </source>
</reference>
<evidence type="ECO:0000256" key="8">
    <source>
        <dbReference type="ARBA" id="ARBA00023328"/>
    </source>
</evidence>
<dbReference type="InterPro" id="IPR011515">
    <property type="entry name" value="Shugoshin_C"/>
</dbReference>
<feature type="region of interest" description="Disordered" evidence="10">
    <location>
        <begin position="629"/>
        <end position="716"/>
    </location>
</feature>
<evidence type="ECO:0000256" key="6">
    <source>
        <dbReference type="ARBA" id="ARBA00023054"/>
    </source>
</evidence>
<dbReference type="Pfam" id="PF07557">
    <property type="entry name" value="Shugoshin_C"/>
    <property type="match status" value="1"/>
</dbReference>
<feature type="compositionally biased region" description="Low complexity" evidence="10">
    <location>
        <begin position="380"/>
        <end position="389"/>
    </location>
</feature>
<evidence type="ECO:0000256" key="7">
    <source>
        <dbReference type="ARBA" id="ARBA00023306"/>
    </source>
</evidence>
<evidence type="ECO:0000313" key="13">
    <source>
        <dbReference type="EMBL" id="KAB8670377.1"/>
    </source>
</evidence>
<keyword evidence="14" id="KW-1185">Reference proteome</keyword>
<feature type="region of interest" description="Disordered" evidence="10">
    <location>
        <begin position="417"/>
        <end position="597"/>
    </location>
</feature>
<evidence type="ECO:0008006" key="15">
    <source>
        <dbReference type="Google" id="ProtNLM"/>
    </source>
</evidence>
<evidence type="ECO:0000256" key="4">
    <source>
        <dbReference type="ARBA" id="ARBA00022618"/>
    </source>
</evidence>
<evidence type="ECO:0000256" key="1">
    <source>
        <dbReference type="ARBA" id="ARBA00004584"/>
    </source>
</evidence>
<evidence type="ECO:0000256" key="10">
    <source>
        <dbReference type="SAM" id="MobiDB-lite"/>
    </source>
</evidence>
<keyword evidence="6 9" id="KW-0175">Coiled coil</keyword>
<comment type="caution">
    <text evidence="13">The sequence shown here is derived from an EMBL/GenBank/DDBJ whole genome shotgun (WGS) entry which is preliminary data.</text>
</comment>
<evidence type="ECO:0000259" key="12">
    <source>
        <dbReference type="Pfam" id="PF07558"/>
    </source>
</evidence>
<evidence type="ECO:0000256" key="5">
    <source>
        <dbReference type="ARBA" id="ARBA00022829"/>
    </source>
</evidence>
<feature type="compositionally biased region" description="Low complexity" evidence="10">
    <location>
        <begin position="652"/>
        <end position="663"/>
    </location>
</feature>
<evidence type="ECO:0000259" key="11">
    <source>
        <dbReference type="Pfam" id="PF07557"/>
    </source>
</evidence>
<protein>
    <recommendedName>
        <fullName evidence="15">Shugoshin C-terminal domain-containing protein</fullName>
    </recommendedName>
</protein>
<feature type="coiled-coil region" evidence="9">
    <location>
        <begin position="97"/>
        <end position="124"/>
    </location>
</feature>
<feature type="compositionally biased region" description="Basic and acidic residues" evidence="10">
    <location>
        <begin position="357"/>
        <end position="367"/>
    </location>
</feature>
<dbReference type="GO" id="GO:0000779">
    <property type="term" value="C:condensed chromosome, centromeric region"/>
    <property type="evidence" value="ECO:0007669"/>
    <property type="project" value="UniProtKB-ARBA"/>
</dbReference>
<sequence length="716" mass="77540">MSRLRQQSLLRAVRLPCNHHATPTDKTNAIVKRRFVRQNRDLARHNSQQSLKIRMLESELARLRAENVIICEENIQLHTQLDDLQQGSTNPPSSENVAEQEAIRQELEDKVKELNAIAGRLGDANRRSGAGGERKRRRKSEILAASNVERLSPEERRLRRVIERGEAEIMQPPADLPAIFEGKTYPRRTLEMTEMQRLLVDANNSDSPDIGPPPTTFFDREQPAEEREELSSVTLGRRRRSNASRQSDLNSASEAEVGAETTTSAKAFTSDPEAEQLLRVGAKRKWDSRDQKTGAGRRTSGASDEFSFSKRIEPELAESIALKPGTALRIDNGKTSGRRALGSKPVNTDPMVSPRKVALDATKEKPAKPVRSAASAEKMAPASRSAPKARSVRIPKEISVLTDELQGDAVNTVEIKLEPKTPGLVLDDIFSPPDSRQQNEDSTFRPDTPPPTTTSAGGIEGPTGIRGSRRARSQVSYAEPSLNSKMRRAGEKMDAVAGANRHSLAGEERSRSASVQLEEASAQKGTTSANTVRTVTLKRGRAESATNEQPDQGIPLSERLNALVQTDPDTASADSTITSRRRRSEQPSGLSKQSSLRTLEATDVFDVADSPSSSLSGIAVPLPPVQTLKSSASTSTLSRPTNRRQTLAGNVAASAARPGSSGSDKAMPTSKRDGPASRASSASLAKSAVAAAPPSRAAEGVSRADRIAARRRSMML</sequence>
<comment type="subcellular location">
    <subcellularLocation>
        <location evidence="1">Chromosome</location>
        <location evidence="1">Centromere</location>
    </subcellularLocation>
</comment>
<evidence type="ECO:0000256" key="9">
    <source>
        <dbReference type="SAM" id="Coils"/>
    </source>
</evidence>
<dbReference type="Proteomes" id="UP000327013">
    <property type="component" value="Unassembled WGS sequence"/>
</dbReference>
<gene>
    <name evidence="13" type="ORF">FH972_026290</name>
</gene>
<keyword evidence="3" id="KW-0158">Chromosome</keyword>
<dbReference type="EMBL" id="VIBQ01000084">
    <property type="protein sequence ID" value="KAB8670377.1"/>
    <property type="molecule type" value="Genomic_DNA"/>
</dbReference>
<dbReference type="GO" id="GO:0045132">
    <property type="term" value="P:meiotic chromosome segregation"/>
    <property type="evidence" value="ECO:0007669"/>
    <property type="project" value="InterPro"/>
</dbReference>
<keyword evidence="7" id="KW-0131">Cell cycle</keyword>